<proteinExistence type="predicted"/>
<protein>
    <submittedName>
        <fullName evidence="3">Lysozyme inhibitor LprI family protein</fullName>
    </submittedName>
</protein>
<evidence type="ECO:0000313" key="3">
    <source>
        <dbReference type="EMBL" id="UUM32331.1"/>
    </source>
</evidence>
<sequence length="202" mass="22860">MSKLLFSSVLLFGVSTSVGAFSPSYDCTQRSLNSVEKAICADVELSQQDVLLDHIYKKAKAIDKANQATHSIRSEQRGWLKGRNECWKSDTTNECIREQYQHRIATLQARYRLVEHSDPIFFACDGNQAKEVVVTRFETDPISVIAEFGDSVSFMLYSAQQSQYVGRNESIIYQNDQSIDVVWGYNAPVMQCVPKSNHTESQ</sequence>
<name>A0ABY5LN50_9VIBR</name>
<keyword evidence="4" id="KW-1185">Reference proteome</keyword>
<dbReference type="InterPro" id="IPR052755">
    <property type="entry name" value="Lysozyme_Inhibitor_LprI"/>
</dbReference>
<dbReference type="InterPro" id="IPR009739">
    <property type="entry name" value="LprI-like_N"/>
</dbReference>
<accession>A0ABY5LN50</accession>
<organism evidence="3 4">
    <name type="scientific">Vibrio japonicus</name>
    <dbReference type="NCBI Taxonomy" id="1824638"/>
    <lineage>
        <taxon>Bacteria</taxon>
        <taxon>Pseudomonadati</taxon>
        <taxon>Pseudomonadota</taxon>
        <taxon>Gammaproteobacteria</taxon>
        <taxon>Vibrionales</taxon>
        <taxon>Vibrionaceae</taxon>
        <taxon>Vibrio</taxon>
    </lineage>
</organism>
<dbReference type="Proteomes" id="UP001058602">
    <property type="component" value="Chromosome 2"/>
</dbReference>
<reference evidence="3" key="1">
    <citation type="submission" date="2022-07" db="EMBL/GenBank/DDBJ databases">
        <title>Complete genome of Vibrio japonicus strain JCM 31412T and phylogenomic assessment of the Nereis clade of the genus Vibrio.</title>
        <authorList>
            <person name="Shlafstein M.D."/>
            <person name="Emsley S.A."/>
            <person name="Ushijima B."/>
            <person name="Videau P."/>
            <person name="Saw J.H."/>
        </authorList>
    </citation>
    <scope>NUCLEOTIDE SEQUENCE</scope>
    <source>
        <strain evidence="3">JCM 31412</strain>
    </source>
</reference>
<gene>
    <name evidence="3" type="ORF">NP165_18800</name>
</gene>
<keyword evidence="1" id="KW-0732">Signal</keyword>
<dbReference type="PANTHER" id="PTHR37549:SF1">
    <property type="entry name" value="LIPOPROTEIN LPRI"/>
    <property type="match status" value="1"/>
</dbReference>
<dbReference type="EMBL" id="CP102097">
    <property type="protein sequence ID" value="UUM32331.1"/>
    <property type="molecule type" value="Genomic_DNA"/>
</dbReference>
<dbReference type="RefSeq" id="WP_257085994.1">
    <property type="nucleotide sequence ID" value="NZ_CP102097.1"/>
</dbReference>
<feature type="signal peptide" evidence="1">
    <location>
        <begin position="1"/>
        <end position="20"/>
    </location>
</feature>
<dbReference type="Pfam" id="PF07007">
    <property type="entry name" value="LprI"/>
    <property type="match status" value="1"/>
</dbReference>
<evidence type="ECO:0000259" key="2">
    <source>
        <dbReference type="Pfam" id="PF07007"/>
    </source>
</evidence>
<feature type="chain" id="PRO_5047548182" evidence="1">
    <location>
        <begin position="21"/>
        <end position="202"/>
    </location>
</feature>
<evidence type="ECO:0000256" key="1">
    <source>
        <dbReference type="SAM" id="SignalP"/>
    </source>
</evidence>
<evidence type="ECO:0000313" key="4">
    <source>
        <dbReference type="Proteomes" id="UP001058602"/>
    </source>
</evidence>
<dbReference type="PANTHER" id="PTHR37549">
    <property type="entry name" value="LIPOPROTEIN LPRI"/>
    <property type="match status" value="1"/>
</dbReference>
<feature type="domain" description="Lysozyme inhibitor LprI-like N-terminal" evidence="2">
    <location>
        <begin position="28"/>
        <end position="107"/>
    </location>
</feature>